<organism evidence="15 16">
    <name type="scientific">Paralvinella palmiformis</name>
    <dbReference type="NCBI Taxonomy" id="53620"/>
    <lineage>
        <taxon>Eukaryota</taxon>
        <taxon>Metazoa</taxon>
        <taxon>Spiralia</taxon>
        <taxon>Lophotrochozoa</taxon>
        <taxon>Annelida</taxon>
        <taxon>Polychaeta</taxon>
        <taxon>Sedentaria</taxon>
        <taxon>Canalipalpata</taxon>
        <taxon>Terebellida</taxon>
        <taxon>Terebelliformia</taxon>
        <taxon>Alvinellidae</taxon>
        <taxon>Paralvinella</taxon>
    </lineage>
</organism>
<dbReference type="PANTHER" id="PTHR12966:SF0">
    <property type="entry name" value="NADH DEHYDROGENASE [UBIQUINONE] 1 ALPHA SUBCOMPLEX SUBUNIT 13"/>
    <property type="match status" value="1"/>
</dbReference>
<name>A0AAD9NDQ3_9ANNE</name>
<dbReference type="GO" id="GO:0045271">
    <property type="term" value="C:respiratory chain complex I"/>
    <property type="evidence" value="ECO:0007669"/>
    <property type="project" value="UniProtKB-UniRule"/>
</dbReference>
<protein>
    <recommendedName>
        <fullName evidence="3 14">NADH dehydrogenase [ubiquinone] 1 alpha subcomplex subunit 13</fullName>
    </recommendedName>
</protein>
<evidence type="ECO:0000256" key="6">
    <source>
        <dbReference type="ARBA" id="ARBA00022692"/>
    </source>
</evidence>
<evidence type="ECO:0000256" key="3">
    <source>
        <dbReference type="ARBA" id="ARBA00018192"/>
    </source>
</evidence>
<keyword evidence="11 14" id="KW-0472">Membrane</keyword>
<dbReference type="Proteomes" id="UP001208570">
    <property type="component" value="Unassembled WGS sequence"/>
</dbReference>
<comment type="caution">
    <text evidence="15">The sequence shown here is derived from an EMBL/GenBank/DDBJ whole genome shotgun (WGS) entry which is preliminary data.</text>
</comment>
<evidence type="ECO:0000256" key="2">
    <source>
        <dbReference type="ARBA" id="ARBA00007312"/>
    </source>
</evidence>
<evidence type="ECO:0000256" key="8">
    <source>
        <dbReference type="ARBA" id="ARBA00022982"/>
    </source>
</evidence>
<keyword evidence="5 14" id="KW-0679">Respiratory chain</keyword>
<reference evidence="15" key="1">
    <citation type="journal article" date="2023" name="Mol. Biol. Evol.">
        <title>Third-Generation Sequencing Reveals the Adaptive Role of the Epigenome in Three Deep-Sea Polychaetes.</title>
        <authorList>
            <person name="Perez M."/>
            <person name="Aroh O."/>
            <person name="Sun Y."/>
            <person name="Lan Y."/>
            <person name="Juniper S.K."/>
            <person name="Young C.R."/>
            <person name="Angers B."/>
            <person name="Qian P.Y."/>
        </authorList>
    </citation>
    <scope>NUCLEOTIDE SEQUENCE</scope>
    <source>
        <strain evidence="15">P08H-3</strain>
    </source>
</reference>
<evidence type="ECO:0000256" key="1">
    <source>
        <dbReference type="ARBA" id="ARBA00004298"/>
    </source>
</evidence>
<evidence type="ECO:0000256" key="4">
    <source>
        <dbReference type="ARBA" id="ARBA00022448"/>
    </source>
</evidence>
<comment type="function">
    <text evidence="12">Accessory subunit of the mitochondrial membrane respiratory chain NADH dehydrogenase (Complex I), that is believed not to be involved in catalysis. Complex I functions in the transfer of electrons from NADH to the respiratory chain. The immediate electron acceptor for the enzyme is believed to be ubiquinone. Involved in the interferon/all-trans-retinoic acid (IFN/RA) induced cell death. This apoptotic activity is inhibited by interaction with viral IRF1. Prevents the transactivation of STAT3 target genes. May play a role in CARD15-mediated innate mucosal responses and serve to regulate intestinal epithelial cell responses to microbes.</text>
</comment>
<evidence type="ECO:0000256" key="10">
    <source>
        <dbReference type="ARBA" id="ARBA00023128"/>
    </source>
</evidence>
<comment type="subunit">
    <text evidence="13">Complex I is composed of 45 different subunits. Interacts with CARD15, but not with CARD4. Interacts with STAT3, but not with STAT1, STAT2 and STAT5A. Interacts with OLFM4.</text>
</comment>
<keyword evidence="7 14" id="KW-0999">Mitochondrion inner membrane</keyword>
<gene>
    <name evidence="15" type="ORF">LSH36_79g02039</name>
</gene>
<keyword evidence="8 14" id="KW-0249">Electron transport</keyword>
<evidence type="ECO:0000256" key="7">
    <source>
        <dbReference type="ARBA" id="ARBA00022792"/>
    </source>
</evidence>
<sequence>MASNFRQDMPPPGGYSGIEWARRAPRRGFGGYATFGIYAGISVVGLTLHYFSLQNRKKDELEMREGRIAIHPLILAERQRMFLKQLRKNRDEENELMKSVPGWETGTLWGEPVYHNLVDRFPWVNPEEYFAHASPKDMYDRIYEKRHH</sequence>
<keyword evidence="9 14" id="KW-1133">Transmembrane helix</keyword>
<evidence type="ECO:0000256" key="14">
    <source>
        <dbReference type="RuleBase" id="RU368034"/>
    </source>
</evidence>
<evidence type="ECO:0000256" key="13">
    <source>
        <dbReference type="ARBA" id="ARBA00046797"/>
    </source>
</evidence>
<evidence type="ECO:0000256" key="5">
    <source>
        <dbReference type="ARBA" id="ARBA00022660"/>
    </source>
</evidence>
<dbReference type="GO" id="GO:0005743">
    <property type="term" value="C:mitochondrial inner membrane"/>
    <property type="evidence" value="ECO:0007669"/>
    <property type="project" value="UniProtKB-SubCell"/>
</dbReference>
<proteinExistence type="inferred from homology"/>
<dbReference type="InterPro" id="IPR009346">
    <property type="entry name" value="GRIM-19"/>
</dbReference>
<keyword evidence="10 14" id="KW-0496">Mitochondrion</keyword>
<keyword evidence="4 14" id="KW-0813">Transport</keyword>
<dbReference type="Pfam" id="PF06212">
    <property type="entry name" value="GRIM-19"/>
    <property type="match status" value="1"/>
</dbReference>
<evidence type="ECO:0000313" key="15">
    <source>
        <dbReference type="EMBL" id="KAK2163434.1"/>
    </source>
</evidence>
<keyword evidence="6 14" id="KW-0812">Transmembrane</keyword>
<feature type="transmembrane region" description="Helical" evidence="14">
    <location>
        <begin position="29"/>
        <end position="51"/>
    </location>
</feature>
<evidence type="ECO:0000256" key="12">
    <source>
        <dbReference type="ARBA" id="ARBA00045908"/>
    </source>
</evidence>
<accession>A0AAD9NDQ3</accession>
<evidence type="ECO:0000313" key="16">
    <source>
        <dbReference type="Proteomes" id="UP001208570"/>
    </source>
</evidence>
<comment type="subcellular location">
    <subcellularLocation>
        <location evidence="1 14">Mitochondrion inner membrane</location>
        <topology evidence="1 14">Single-pass membrane protein</topology>
        <orientation evidence="1 14">Matrix side</orientation>
    </subcellularLocation>
</comment>
<comment type="function">
    <text evidence="14">Complex I functions in the transfer of electrons from NADH to the respiratory chain. Accessory subunit of the mitochondrial membrane respiratory chain NADH dehydrogenase (Complex I), that is believed not to be involved in catalysis.</text>
</comment>
<keyword evidence="16" id="KW-1185">Reference proteome</keyword>
<evidence type="ECO:0000256" key="11">
    <source>
        <dbReference type="ARBA" id="ARBA00023136"/>
    </source>
</evidence>
<dbReference type="PANTHER" id="PTHR12966">
    <property type="entry name" value="NADH DEHYDROGENASE UBIQUINONE 1 ALPHA SUBCOMPLEX SUBUNIT 13"/>
    <property type="match status" value="1"/>
</dbReference>
<dbReference type="AlphaFoldDB" id="A0AAD9NDQ3"/>
<comment type="similarity">
    <text evidence="2 14">Belongs to the complex I NDUFA13 subunit family.</text>
</comment>
<dbReference type="EMBL" id="JAODUP010000079">
    <property type="protein sequence ID" value="KAK2163434.1"/>
    <property type="molecule type" value="Genomic_DNA"/>
</dbReference>
<evidence type="ECO:0000256" key="9">
    <source>
        <dbReference type="ARBA" id="ARBA00022989"/>
    </source>
</evidence>